<gene>
    <name evidence="2" type="ORF">NEF87_003765</name>
</gene>
<sequence>MILRDLLIKSKKSNVRNIQVSHAGYKRRGSTVSDATKGFLQKRGFGTTDMLEPHRVSKAWLKSKDIIFTMDRFLRRDLIYDFFASNRKEMENKILVLNDAAGINEKIRDFEDDHNSDSSGVFNLIERCCNELYLQIDKVN</sequence>
<evidence type="ECO:0000313" key="2">
    <source>
        <dbReference type="EMBL" id="UYP47480.1"/>
    </source>
</evidence>
<dbReference type="InterPro" id="IPR036196">
    <property type="entry name" value="Ptyr_pPase_sf"/>
</dbReference>
<accession>A0ABY6HVP2</accession>
<proteinExistence type="predicted"/>
<evidence type="ECO:0000313" key="3">
    <source>
        <dbReference type="Proteomes" id="UP001208689"/>
    </source>
</evidence>
<protein>
    <recommendedName>
        <fullName evidence="1">Phosphotyrosine protein phosphatase I domain-containing protein</fullName>
    </recommendedName>
</protein>
<feature type="domain" description="Phosphotyrosine protein phosphatase I" evidence="1">
    <location>
        <begin position="16"/>
        <end position="132"/>
    </location>
</feature>
<dbReference type="InterPro" id="IPR023485">
    <property type="entry name" value="Ptyr_pPase"/>
</dbReference>
<reference evidence="2" key="1">
    <citation type="submission" date="2022-09" db="EMBL/GenBank/DDBJ databases">
        <title>Actin cytoskeleton and complex cell architecture in an #Asgard archaeon.</title>
        <authorList>
            <person name="Ponce Toledo R.I."/>
            <person name="Schleper C."/>
            <person name="Rodrigues Oliveira T."/>
            <person name="Wollweber F."/>
            <person name="Xu J."/>
            <person name="Rittmann S."/>
            <person name="Klingl A."/>
            <person name="Pilhofer M."/>
        </authorList>
    </citation>
    <scope>NUCLEOTIDE SEQUENCE</scope>
    <source>
        <strain evidence="2">B-35</strain>
    </source>
</reference>
<dbReference type="Gene3D" id="3.40.50.2300">
    <property type="match status" value="1"/>
</dbReference>
<dbReference type="Proteomes" id="UP001208689">
    <property type="component" value="Chromosome"/>
</dbReference>
<name>A0ABY6HVP2_9ARCH</name>
<dbReference type="Pfam" id="PF01451">
    <property type="entry name" value="LMWPc"/>
    <property type="match status" value="1"/>
</dbReference>
<organism evidence="2 3">
    <name type="scientific">Candidatus Lokiarchaeum ossiferum</name>
    <dbReference type="NCBI Taxonomy" id="2951803"/>
    <lineage>
        <taxon>Archaea</taxon>
        <taxon>Promethearchaeati</taxon>
        <taxon>Promethearchaeota</taxon>
        <taxon>Promethearchaeia</taxon>
        <taxon>Promethearchaeales</taxon>
        <taxon>Promethearchaeaceae</taxon>
        <taxon>Candidatus Lokiarchaeum</taxon>
    </lineage>
</organism>
<keyword evidence="3" id="KW-1185">Reference proteome</keyword>
<evidence type="ECO:0000259" key="1">
    <source>
        <dbReference type="Pfam" id="PF01451"/>
    </source>
</evidence>
<dbReference type="SUPFAM" id="SSF52788">
    <property type="entry name" value="Phosphotyrosine protein phosphatases I"/>
    <property type="match status" value="1"/>
</dbReference>
<dbReference type="EMBL" id="CP104013">
    <property type="protein sequence ID" value="UYP47480.1"/>
    <property type="molecule type" value="Genomic_DNA"/>
</dbReference>